<dbReference type="InParanoid" id="A0A084Q8D3"/>
<feature type="domain" description="LITAF" evidence="2">
    <location>
        <begin position="60"/>
        <end position="127"/>
    </location>
</feature>
<dbReference type="OrthoDB" id="4728778at2759"/>
<dbReference type="EMBL" id="KL660943">
    <property type="protein sequence ID" value="KFA60218.1"/>
    <property type="molecule type" value="Genomic_DNA"/>
</dbReference>
<evidence type="ECO:0000313" key="4">
    <source>
        <dbReference type="Proteomes" id="UP000028524"/>
    </source>
</evidence>
<feature type="region of interest" description="Disordered" evidence="1">
    <location>
        <begin position="344"/>
        <end position="411"/>
    </location>
</feature>
<dbReference type="STRING" id="1283841.A0A084Q8D3"/>
<evidence type="ECO:0000256" key="1">
    <source>
        <dbReference type="SAM" id="MobiDB-lite"/>
    </source>
</evidence>
<accession>A0A084Q8D3</accession>
<feature type="compositionally biased region" description="Basic and acidic residues" evidence="1">
    <location>
        <begin position="345"/>
        <end position="357"/>
    </location>
</feature>
<proteinExistence type="predicted"/>
<gene>
    <name evidence="3" type="ORF">S40285_07320</name>
</gene>
<sequence length="459" mass="48390">MCVTWFEGQHGQRDDVAGVDGVLRQLHNLFLSHKLYDTTYRSWEPDMAARVTGPAALGTEPEVVRCPACRQTGQSIRTMEVVSNAQSAASAAIGLIGLLSCQCLYLAAPTYFFLEHFCRHCGIRLAVVPWADTALVQIDRELLSRPQPPSPPASQASSELEIEPLPIAAPQTGPHHLIALSPICDRAADKRVRDTARLDHELPTGGAGRGEQSEAVQRGVAGGLVGRRQDALVHRRIRAQRSHDGERRSQARTESATGSLLEPGEVDADHEHREGQRKGAGGGDGAALHQQHRLHPAHAAIRIAQLPHAHRLRVAPVQHGWQGHGAAGLYAVAVVLGAAALGGAERQDGQRGARDEAAGAGGRVRTAGGAGARDGRGVGWRGRQAEDGEAGDVLRRRGGAGRRGGGGVRGATVRALEQGEAGAGGGRAGRGVGGLERRGVDGIFQFINPRHTLFTPSGG</sequence>
<evidence type="ECO:0000313" key="3">
    <source>
        <dbReference type="EMBL" id="KFA60218.1"/>
    </source>
</evidence>
<organism evidence="3 4">
    <name type="scientific">Stachybotrys chlorohalonatus (strain IBT 40285)</name>
    <dbReference type="NCBI Taxonomy" id="1283841"/>
    <lineage>
        <taxon>Eukaryota</taxon>
        <taxon>Fungi</taxon>
        <taxon>Dikarya</taxon>
        <taxon>Ascomycota</taxon>
        <taxon>Pezizomycotina</taxon>
        <taxon>Sordariomycetes</taxon>
        <taxon>Hypocreomycetidae</taxon>
        <taxon>Hypocreales</taxon>
        <taxon>Stachybotryaceae</taxon>
        <taxon>Stachybotrys</taxon>
    </lineage>
</organism>
<name>A0A084Q8D3_STAC4</name>
<keyword evidence="4" id="KW-1185">Reference proteome</keyword>
<feature type="compositionally biased region" description="Gly residues" evidence="1">
    <location>
        <begin position="368"/>
        <end position="380"/>
    </location>
</feature>
<dbReference type="InterPro" id="IPR006629">
    <property type="entry name" value="LITAF"/>
</dbReference>
<dbReference type="HOGENOM" id="CLU_047874_0_0_1"/>
<dbReference type="AlphaFoldDB" id="A0A084Q8D3"/>
<feature type="compositionally biased region" description="Basic and acidic residues" evidence="1">
    <location>
        <begin position="241"/>
        <end position="251"/>
    </location>
</feature>
<dbReference type="Pfam" id="PF10601">
    <property type="entry name" value="zf-LITAF-like"/>
    <property type="match status" value="1"/>
</dbReference>
<reference evidence="3 4" key="1">
    <citation type="journal article" date="2014" name="BMC Genomics">
        <title>Comparative genome sequencing reveals chemotype-specific gene clusters in the toxigenic black mold Stachybotrys.</title>
        <authorList>
            <person name="Semeiks J."/>
            <person name="Borek D."/>
            <person name="Otwinowski Z."/>
            <person name="Grishin N.V."/>
        </authorList>
    </citation>
    <scope>NUCLEOTIDE SEQUENCE [LARGE SCALE GENOMIC DNA]</scope>
    <source>
        <strain evidence="3 4">IBT 40285</strain>
    </source>
</reference>
<dbReference type="Proteomes" id="UP000028524">
    <property type="component" value="Unassembled WGS sequence"/>
</dbReference>
<evidence type="ECO:0000259" key="2">
    <source>
        <dbReference type="Pfam" id="PF10601"/>
    </source>
</evidence>
<feature type="compositionally biased region" description="Basic and acidic residues" evidence="1">
    <location>
        <begin position="267"/>
        <end position="277"/>
    </location>
</feature>
<feature type="region of interest" description="Disordered" evidence="1">
    <location>
        <begin position="231"/>
        <end position="293"/>
    </location>
</feature>
<protein>
    <recommendedName>
        <fullName evidence="2">LITAF domain-containing protein</fullName>
    </recommendedName>
</protein>